<dbReference type="Gene3D" id="3.30.565.10">
    <property type="entry name" value="Histidine kinase-like ATPase, C-terminal domain"/>
    <property type="match status" value="1"/>
</dbReference>
<dbReference type="SUPFAM" id="SSF55874">
    <property type="entry name" value="ATPase domain of HSP90 chaperone/DNA topoisomerase II/histidine kinase"/>
    <property type="match status" value="1"/>
</dbReference>
<dbReference type="CDD" id="cd16917">
    <property type="entry name" value="HATPase_UhpB-NarQ-NarX-like"/>
    <property type="match status" value="1"/>
</dbReference>
<dbReference type="InterPro" id="IPR050482">
    <property type="entry name" value="Sensor_HK_TwoCompSys"/>
</dbReference>
<reference evidence="11 12" key="1">
    <citation type="submission" date="2024-07" db="EMBL/GenBank/DDBJ databases">
        <authorList>
            <person name="Thanompreechachai J."/>
            <person name="Duangmal K."/>
        </authorList>
    </citation>
    <scope>NUCLEOTIDE SEQUENCE [LARGE SCALE GENOMIC DNA]</scope>
    <source>
        <strain evidence="11 12">KCTC 19886</strain>
    </source>
</reference>
<proteinExistence type="predicted"/>
<keyword evidence="12" id="KW-1185">Reference proteome</keyword>
<keyword evidence="6 11" id="KW-0418">Kinase</keyword>
<dbReference type="EC" id="2.7.13.3" evidence="2"/>
<dbReference type="InterPro" id="IPR011712">
    <property type="entry name" value="Sig_transdc_His_kin_sub3_dim/P"/>
</dbReference>
<feature type="transmembrane region" description="Helical" evidence="9">
    <location>
        <begin position="77"/>
        <end position="105"/>
    </location>
</feature>
<name>A0ABV3P2Z8_9ACTN</name>
<evidence type="ECO:0000256" key="4">
    <source>
        <dbReference type="ARBA" id="ARBA00022679"/>
    </source>
</evidence>
<protein>
    <recommendedName>
        <fullName evidence="2">histidine kinase</fullName>
        <ecNumber evidence="2">2.7.13.3</ecNumber>
    </recommendedName>
</protein>
<dbReference type="PANTHER" id="PTHR24421:SF10">
    <property type="entry name" value="NITRATE_NITRITE SENSOR PROTEIN NARQ"/>
    <property type="match status" value="1"/>
</dbReference>
<keyword evidence="9" id="KW-1133">Transmembrane helix</keyword>
<evidence type="ECO:0000256" key="1">
    <source>
        <dbReference type="ARBA" id="ARBA00000085"/>
    </source>
</evidence>
<dbReference type="Gene3D" id="1.20.5.1930">
    <property type="match status" value="1"/>
</dbReference>
<evidence type="ECO:0000256" key="8">
    <source>
        <dbReference type="ARBA" id="ARBA00023012"/>
    </source>
</evidence>
<feature type="transmembrane region" description="Helical" evidence="9">
    <location>
        <begin position="53"/>
        <end position="71"/>
    </location>
</feature>
<keyword evidence="8" id="KW-0902">Two-component regulatory system</keyword>
<sequence>MREVTVPDGPLGPRGRRALRITGDVALVLLCWTAGLVVVGITLEETPGQRSDVVVFLDVLLGVLLTPLLFARRRWPVAVAAVVTVTSTVSTALALASLVTLFTVAVRRRFGVAVWVGVASVVSGVVQAVVWPEPGLPWWAAGLVFVVVAVGVLAWGMYVRARRLLTASWREAAERARAEQELRAEQARSVERARIAREMHDVLAHRISLVSMHAGALELRLESSADEEVVRSAETIRRSAHAALEDLRDILGILREQSTGSSTSPQPTLADLPVLVAEVVAAGTPVELDLSVTDPETVPEALGRTAFRVVQEGLTNVRKHAPGHSAHVLVDGRRGRSLRVVVRDSPDGSVLRGRGSAPASGFGLVGLRERVELVGGTVRAHRVGDGFEVSAKLPWPRR</sequence>
<organism evidence="11 12">
    <name type="scientific">Kineococcus endophyticus</name>
    <dbReference type="NCBI Taxonomy" id="1181883"/>
    <lineage>
        <taxon>Bacteria</taxon>
        <taxon>Bacillati</taxon>
        <taxon>Actinomycetota</taxon>
        <taxon>Actinomycetes</taxon>
        <taxon>Kineosporiales</taxon>
        <taxon>Kineosporiaceae</taxon>
        <taxon>Kineococcus</taxon>
    </lineage>
</organism>
<keyword evidence="9" id="KW-0472">Membrane</keyword>
<dbReference type="EMBL" id="JBFNQN010000003">
    <property type="protein sequence ID" value="MEW9264006.1"/>
    <property type="molecule type" value="Genomic_DNA"/>
</dbReference>
<dbReference type="GO" id="GO:0016301">
    <property type="term" value="F:kinase activity"/>
    <property type="evidence" value="ECO:0007669"/>
    <property type="project" value="UniProtKB-KW"/>
</dbReference>
<evidence type="ECO:0000259" key="10">
    <source>
        <dbReference type="Pfam" id="PF07730"/>
    </source>
</evidence>
<keyword evidence="5" id="KW-0547">Nucleotide-binding</keyword>
<dbReference type="Proteomes" id="UP001555826">
    <property type="component" value="Unassembled WGS sequence"/>
</dbReference>
<evidence type="ECO:0000256" key="6">
    <source>
        <dbReference type="ARBA" id="ARBA00022777"/>
    </source>
</evidence>
<feature type="transmembrane region" description="Helical" evidence="9">
    <location>
        <begin position="20"/>
        <end position="41"/>
    </location>
</feature>
<dbReference type="Pfam" id="PF07730">
    <property type="entry name" value="HisKA_3"/>
    <property type="match status" value="1"/>
</dbReference>
<evidence type="ECO:0000256" key="3">
    <source>
        <dbReference type="ARBA" id="ARBA00022553"/>
    </source>
</evidence>
<keyword evidence="9" id="KW-0812">Transmembrane</keyword>
<keyword evidence="7" id="KW-0067">ATP-binding</keyword>
<evidence type="ECO:0000313" key="12">
    <source>
        <dbReference type="Proteomes" id="UP001555826"/>
    </source>
</evidence>
<evidence type="ECO:0000256" key="9">
    <source>
        <dbReference type="SAM" id="Phobius"/>
    </source>
</evidence>
<dbReference type="RefSeq" id="WP_367636609.1">
    <property type="nucleotide sequence ID" value="NZ_JBFNQN010000003.1"/>
</dbReference>
<evidence type="ECO:0000256" key="7">
    <source>
        <dbReference type="ARBA" id="ARBA00022840"/>
    </source>
</evidence>
<gene>
    <name evidence="11" type="ORF">AB1207_04555</name>
</gene>
<feature type="domain" description="Signal transduction histidine kinase subgroup 3 dimerisation and phosphoacceptor" evidence="10">
    <location>
        <begin position="191"/>
        <end position="257"/>
    </location>
</feature>
<keyword evidence="3" id="KW-0597">Phosphoprotein</keyword>
<comment type="caution">
    <text evidence="11">The sequence shown here is derived from an EMBL/GenBank/DDBJ whole genome shotgun (WGS) entry which is preliminary data.</text>
</comment>
<feature type="transmembrane region" description="Helical" evidence="9">
    <location>
        <begin position="136"/>
        <end position="158"/>
    </location>
</feature>
<keyword evidence="4" id="KW-0808">Transferase</keyword>
<dbReference type="InterPro" id="IPR036890">
    <property type="entry name" value="HATPase_C_sf"/>
</dbReference>
<accession>A0ABV3P2Z8</accession>
<evidence type="ECO:0000256" key="5">
    <source>
        <dbReference type="ARBA" id="ARBA00022741"/>
    </source>
</evidence>
<feature type="transmembrane region" description="Helical" evidence="9">
    <location>
        <begin position="112"/>
        <end position="130"/>
    </location>
</feature>
<evidence type="ECO:0000256" key="2">
    <source>
        <dbReference type="ARBA" id="ARBA00012438"/>
    </source>
</evidence>
<comment type="catalytic activity">
    <reaction evidence="1">
        <text>ATP + protein L-histidine = ADP + protein N-phospho-L-histidine.</text>
        <dbReference type="EC" id="2.7.13.3"/>
    </reaction>
</comment>
<dbReference type="PANTHER" id="PTHR24421">
    <property type="entry name" value="NITRATE/NITRITE SENSOR PROTEIN NARX-RELATED"/>
    <property type="match status" value="1"/>
</dbReference>
<evidence type="ECO:0000313" key="11">
    <source>
        <dbReference type="EMBL" id="MEW9264006.1"/>
    </source>
</evidence>